<dbReference type="SUPFAM" id="SSF51430">
    <property type="entry name" value="NAD(P)-linked oxidoreductase"/>
    <property type="match status" value="1"/>
</dbReference>
<comment type="caution">
    <text evidence="2">The sequence shown here is derived from an EMBL/GenBank/DDBJ whole genome shotgun (WGS) entry which is preliminary data.</text>
</comment>
<protein>
    <submittedName>
        <fullName evidence="2">Aldo/keto reductase</fullName>
    </submittedName>
</protein>
<organism evidence="2 3">
    <name type="scientific">Pseudochryseolinea flava</name>
    <dbReference type="NCBI Taxonomy" id="2059302"/>
    <lineage>
        <taxon>Bacteria</taxon>
        <taxon>Pseudomonadati</taxon>
        <taxon>Bacteroidota</taxon>
        <taxon>Cytophagia</taxon>
        <taxon>Cytophagales</taxon>
        <taxon>Fulvivirgaceae</taxon>
        <taxon>Pseudochryseolinea</taxon>
    </lineage>
</organism>
<dbReference type="CDD" id="cd19086">
    <property type="entry name" value="AKR_AKR11C1"/>
    <property type="match status" value="1"/>
</dbReference>
<dbReference type="PANTHER" id="PTHR43312">
    <property type="entry name" value="D-THREO-ALDOSE 1-DEHYDROGENASE"/>
    <property type="match status" value="1"/>
</dbReference>
<gene>
    <name evidence="2" type="ORF">DQQ10_14680</name>
</gene>
<dbReference type="OrthoDB" id="9773828at2"/>
<sequence>MEYVTLGKSDLLISKLSFGCMSLENDDADNILHRARNAGINYFDTADLYQHGLNEEIVGKAFKSVRKQILLATKVGNQWRSDGSGWDWNPTKRYIFQAVEESLRRLQTDYIDLYQLHGGTIDDPIDETIDAFEILKKEGKIRHYGISSIRPNVIREWIARSNMVSVMMQYSLLDRRPEETILNLLREHRIGVLTRGNLASGLLIDKPAKPYLTYTSAEVQQMKDAVKRYATQRSPTAVALNFSLRSPAVTSTVVGIRTLQQLDESLQALAFSALTDEELVGLTRTITANTYQDHR</sequence>
<dbReference type="AlphaFoldDB" id="A0A364Y2G4"/>
<dbReference type="InterPro" id="IPR053135">
    <property type="entry name" value="AKR2_Oxidoreductase"/>
</dbReference>
<dbReference type="InterPro" id="IPR020471">
    <property type="entry name" value="AKR"/>
</dbReference>
<evidence type="ECO:0000313" key="2">
    <source>
        <dbReference type="EMBL" id="RAW00297.1"/>
    </source>
</evidence>
<dbReference type="PRINTS" id="PR00069">
    <property type="entry name" value="ALDKETRDTASE"/>
</dbReference>
<dbReference type="Proteomes" id="UP000251889">
    <property type="component" value="Unassembled WGS sequence"/>
</dbReference>
<dbReference type="InterPro" id="IPR036812">
    <property type="entry name" value="NAD(P)_OxRdtase_dom_sf"/>
</dbReference>
<evidence type="ECO:0000259" key="1">
    <source>
        <dbReference type="Pfam" id="PF00248"/>
    </source>
</evidence>
<dbReference type="InterPro" id="IPR023210">
    <property type="entry name" value="NADP_OxRdtase_dom"/>
</dbReference>
<dbReference type="Pfam" id="PF00248">
    <property type="entry name" value="Aldo_ket_red"/>
    <property type="match status" value="1"/>
</dbReference>
<feature type="domain" description="NADP-dependent oxidoreductase" evidence="1">
    <location>
        <begin position="16"/>
        <end position="279"/>
    </location>
</feature>
<accession>A0A364Y2G4</accession>
<keyword evidence="3" id="KW-1185">Reference proteome</keyword>
<reference evidence="2 3" key="1">
    <citation type="submission" date="2018-06" db="EMBL/GenBank/DDBJ databases">
        <title>Chryseolinea flavus sp. nov., a member of the phylum Bacteroidetes isolated from soil.</title>
        <authorList>
            <person name="Li Y."/>
            <person name="Wang J."/>
        </authorList>
    </citation>
    <scope>NUCLEOTIDE SEQUENCE [LARGE SCALE GENOMIC DNA]</scope>
    <source>
        <strain evidence="2 3">SDU1-6</strain>
    </source>
</reference>
<dbReference type="GO" id="GO:0016491">
    <property type="term" value="F:oxidoreductase activity"/>
    <property type="evidence" value="ECO:0007669"/>
    <property type="project" value="InterPro"/>
</dbReference>
<dbReference type="Gene3D" id="3.20.20.100">
    <property type="entry name" value="NADP-dependent oxidoreductase domain"/>
    <property type="match status" value="1"/>
</dbReference>
<evidence type="ECO:0000313" key="3">
    <source>
        <dbReference type="Proteomes" id="UP000251889"/>
    </source>
</evidence>
<dbReference type="EMBL" id="QMFY01000007">
    <property type="protein sequence ID" value="RAW00297.1"/>
    <property type="molecule type" value="Genomic_DNA"/>
</dbReference>
<name>A0A364Y2G4_9BACT</name>
<dbReference type="PANTHER" id="PTHR43312:SF1">
    <property type="entry name" value="NADP-DEPENDENT OXIDOREDUCTASE DOMAIN-CONTAINING PROTEIN"/>
    <property type="match status" value="1"/>
</dbReference>
<proteinExistence type="predicted"/>